<sequence>MLHIEKTKDAVKLNCFGQRLTRELNCISTHEMCDKNIWACCLVGYQVITLQPFLVAHRQALNQGTHSELKPDVPLLIWGGCSVTWKAGVLGSWPSADRLQ</sequence>
<evidence type="ECO:0000313" key="1">
    <source>
        <dbReference type="EMBL" id="KAK1683936.1"/>
    </source>
</evidence>
<dbReference type="EMBL" id="JAUUTY010000002">
    <property type="protein sequence ID" value="KAK1683936.1"/>
    <property type="molecule type" value="Genomic_DNA"/>
</dbReference>
<comment type="caution">
    <text evidence="1">The sequence shown here is derived from an EMBL/GenBank/DDBJ whole genome shotgun (WGS) entry which is preliminary data.</text>
</comment>
<evidence type="ECO:0000313" key="2">
    <source>
        <dbReference type="Proteomes" id="UP001231189"/>
    </source>
</evidence>
<reference evidence="1" key="1">
    <citation type="submission" date="2023-07" db="EMBL/GenBank/DDBJ databases">
        <title>A chromosome-level genome assembly of Lolium multiflorum.</title>
        <authorList>
            <person name="Chen Y."/>
            <person name="Copetti D."/>
            <person name="Kolliker R."/>
            <person name="Studer B."/>
        </authorList>
    </citation>
    <scope>NUCLEOTIDE SEQUENCE</scope>
    <source>
        <strain evidence="1">02402/16</strain>
        <tissue evidence="1">Leaf</tissue>
    </source>
</reference>
<keyword evidence="2" id="KW-1185">Reference proteome</keyword>
<protein>
    <submittedName>
        <fullName evidence="1">Uncharacterized protein</fullName>
    </submittedName>
</protein>
<accession>A0AAD8TLQ7</accession>
<dbReference type="AlphaFoldDB" id="A0AAD8TLQ7"/>
<gene>
    <name evidence="1" type="ORF">QYE76_044784</name>
</gene>
<dbReference type="Proteomes" id="UP001231189">
    <property type="component" value="Unassembled WGS sequence"/>
</dbReference>
<organism evidence="1 2">
    <name type="scientific">Lolium multiflorum</name>
    <name type="common">Italian ryegrass</name>
    <name type="synonym">Lolium perenne subsp. multiflorum</name>
    <dbReference type="NCBI Taxonomy" id="4521"/>
    <lineage>
        <taxon>Eukaryota</taxon>
        <taxon>Viridiplantae</taxon>
        <taxon>Streptophyta</taxon>
        <taxon>Embryophyta</taxon>
        <taxon>Tracheophyta</taxon>
        <taxon>Spermatophyta</taxon>
        <taxon>Magnoliopsida</taxon>
        <taxon>Liliopsida</taxon>
        <taxon>Poales</taxon>
        <taxon>Poaceae</taxon>
        <taxon>BOP clade</taxon>
        <taxon>Pooideae</taxon>
        <taxon>Poodae</taxon>
        <taxon>Poeae</taxon>
        <taxon>Poeae Chloroplast Group 2 (Poeae type)</taxon>
        <taxon>Loliodinae</taxon>
        <taxon>Loliinae</taxon>
        <taxon>Lolium</taxon>
    </lineage>
</organism>
<name>A0AAD8TLQ7_LOLMU</name>
<proteinExistence type="predicted"/>